<reference evidence="1" key="1">
    <citation type="submission" date="2023-05" db="EMBL/GenBank/DDBJ databases">
        <authorList>
            <person name="Zhang X."/>
        </authorList>
    </citation>
    <scope>NUCLEOTIDE SEQUENCE</scope>
    <source>
        <strain evidence="1">BD1B2-1</strain>
    </source>
</reference>
<comment type="caution">
    <text evidence="1">The sequence shown here is derived from an EMBL/GenBank/DDBJ whole genome shotgun (WGS) entry which is preliminary data.</text>
</comment>
<dbReference type="Gene3D" id="3.90.550.10">
    <property type="entry name" value="Spore Coat Polysaccharide Biosynthesis Protein SpsA, Chain A"/>
    <property type="match status" value="1"/>
</dbReference>
<dbReference type="RefSeq" id="WP_314512836.1">
    <property type="nucleotide sequence ID" value="NZ_JASJOU010000006.1"/>
</dbReference>
<proteinExistence type="predicted"/>
<dbReference type="EMBL" id="JASJOU010000006">
    <property type="protein sequence ID" value="MDJ1502648.1"/>
    <property type="molecule type" value="Genomic_DNA"/>
</dbReference>
<name>A0AAE3UE89_9BACT</name>
<evidence type="ECO:0000313" key="1">
    <source>
        <dbReference type="EMBL" id="MDJ1502648.1"/>
    </source>
</evidence>
<dbReference type="GO" id="GO:0016740">
    <property type="term" value="F:transferase activity"/>
    <property type="evidence" value="ECO:0007669"/>
    <property type="project" value="UniProtKB-KW"/>
</dbReference>
<sequence length="324" mass="38543">MFSTPVLFLIFNRPDTTRKVFEQIQKLKPKYLFIAADAPRLNKEGEKEKCELVKKIVLDGINWDCNVKTLFQEENLGCGFGPATAITWFFEHVEQGIILEDDCVPVQSFFPYCEELLQKYQDNEKVMHISGTSFQFGKRRGVHSYYFSIYPHEWGWASWRRAWSRYNIQIENLDEFAANKSYEIFQSKRERDYWLRILQTVKNKNNHEVDTWDYQWAYIIWKNNGICITPNQNLVSNIGFSPDATHTTHLNHPLDNIPSFELDYISHPCELKLNRKADAYIFHKAIHRRSFNLANNIRNIAYKYFPSIWQKMKKIKETLIFTQI</sequence>
<keyword evidence="2" id="KW-1185">Reference proteome</keyword>
<dbReference type="Proteomes" id="UP001232063">
    <property type="component" value="Unassembled WGS sequence"/>
</dbReference>
<dbReference type="InterPro" id="IPR029044">
    <property type="entry name" value="Nucleotide-diphossugar_trans"/>
</dbReference>
<keyword evidence="1" id="KW-0808">Transferase</keyword>
<protein>
    <submittedName>
        <fullName evidence="1">Nucleotide-diphospho-sugar transferase</fullName>
    </submittedName>
</protein>
<organism evidence="1 2">
    <name type="scientific">Xanthocytophaga agilis</name>
    <dbReference type="NCBI Taxonomy" id="3048010"/>
    <lineage>
        <taxon>Bacteria</taxon>
        <taxon>Pseudomonadati</taxon>
        <taxon>Bacteroidota</taxon>
        <taxon>Cytophagia</taxon>
        <taxon>Cytophagales</taxon>
        <taxon>Rhodocytophagaceae</taxon>
        <taxon>Xanthocytophaga</taxon>
    </lineage>
</organism>
<accession>A0AAE3UE89</accession>
<evidence type="ECO:0000313" key="2">
    <source>
        <dbReference type="Proteomes" id="UP001232063"/>
    </source>
</evidence>
<gene>
    <name evidence="1" type="ORF">QNI22_18415</name>
</gene>
<dbReference type="SUPFAM" id="SSF53448">
    <property type="entry name" value="Nucleotide-diphospho-sugar transferases"/>
    <property type="match status" value="1"/>
</dbReference>
<dbReference type="AlphaFoldDB" id="A0AAE3UE89"/>